<proteinExistence type="inferred from homology"/>
<protein>
    <submittedName>
        <fullName evidence="9">Predicted permeases</fullName>
    </submittedName>
</protein>
<keyword evidence="10" id="KW-1185">Reference proteome</keyword>
<dbReference type="Gene3D" id="1.20.1530.20">
    <property type="match status" value="1"/>
</dbReference>
<evidence type="ECO:0000256" key="1">
    <source>
        <dbReference type="ARBA" id="ARBA00004651"/>
    </source>
</evidence>
<dbReference type="GO" id="GO:0055085">
    <property type="term" value="P:transmembrane transport"/>
    <property type="evidence" value="ECO:0007669"/>
    <property type="project" value="InterPro"/>
</dbReference>
<keyword evidence="5 8" id="KW-0812">Transmembrane</keyword>
<feature type="transmembrane region" description="Helical" evidence="8">
    <location>
        <begin position="6"/>
        <end position="23"/>
    </location>
</feature>
<gene>
    <name evidence="9" type="ordered locus">RUM_22560</name>
</gene>
<feature type="transmembrane region" description="Helical" evidence="8">
    <location>
        <begin position="190"/>
        <end position="209"/>
    </location>
</feature>
<evidence type="ECO:0000313" key="9">
    <source>
        <dbReference type="EMBL" id="CBL18256.1"/>
    </source>
</evidence>
<comment type="subcellular location">
    <subcellularLocation>
        <location evidence="1">Cell membrane</location>
        <topology evidence="1">Multi-pass membrane protein</topology>
    </subcellularLocation>
</comment>
<dbReference type="HOGENOM" id="CLU_056175_1_0_9"/>
<dbReference type="AlphaFoldDB" id="D4LF61"/>
<dbReference type="RefSeq" id="WP_015559162.1">
    <property type="nucleotide sequence ID" value="NC_021039.1"/>
</dbReference>
<dbReference type="InterPro" id="IPR004776">
    <property type="entry name" value="Mem_transp_PIN-like"/>
</dbReference>
<feature type="transmembrane region" description="Helical" evidence="8">
    <location>
        <begin position="99"/>
        <end position="119"/>
    </location>
</feature>
<comment type="similarity">
    <text evidence="2">Belongs to the auxin efflux carrier (TC 2.A.69) family.</text>
</comment>
<keyword evidence="3" id="KW-0813">Transport</keyword>
<evidence type="ECO:0000256" key="3">
    <source>
        <dbReference type="ARBA" id="ARBA00022448"/>
    </source>
</evidence>
<sequence length="306" mass="33142">MVSILTNQVAIMLLLILAGMLCYRLHLLTDRGVKELSGIVLQVVNPIVILLAYHRELELRLVQNLGWTFLLSAVAMGAGIGLATLLIRNKPGRETAVERLSAVYSNCGFMGIPLVKALLGYEGVFYLTAFLTVFNLLIWTHGIMSVTGSRDPRSLLHVLRSPAILAIPLGMILFFGRITLPGFLSETLEQIAGMNTPLAMLVAGATIAQGSLKQALLQKRVYLIAGYKLLLMPLLTIGMFFALPLDPAVFTTVVLSMAAPTAITCTLFAVQNDKNAEYASQIFAISTVFSLLTLPVVGVLLEAIEK</sequence>
<dbReference type="PANTHER" id="PTHR36838:SF1">
    <property type="entry name" value="SLR1864 PROTEIN"/>
    <property type="match status" value="1"/>
</dbReference>
<evidence type="ECO:0000256" key="4">
    <source>
        <dbReference type="ARBA" id="ARBA00022475"/>
    </source>
</evidence>
<name>D4LF61_RUMC1</name>
<organism evidence="9 10">
    <name type="scientific">Ruminococcus champanellensis (strain DSM 18848 / JCM 17042 / KCTC 15320 / 18P13)</name>
    <dbReference type="NCBI Taxonomy" id="213810"/>
    <lineage>
        <taxon>Bacteria</taxon>
        <taxon>Bacillati</taxon>
        <taxon>Bacillota</taxon>
        <taxon>Clostridia</taxon>
        <taxon>Eubacteriales</taxon>
        <taxon>Oscillospiraceae</taxon>
        <taxon>Ruminococcus</taxon>
    </lineage>
</organism>
<reference evidence="9" key="2">
    <citation type="submission" date="2010-03" db="EMBL/GenBank/DDBJ databases">
        <authorList>
            <person name="Pajon A."/>
        </authorList>
    </citation>
    <scope>NUCLEOTIDE SEQUENCE</scope>
    <source>
        <strain evidence="9">Type strain: 18P13</strain>
    </source>
</reference>
<dbReference type="GeneID" id="83156908"/>
<reference evidence="9" key="1">
    <citation type="submission" date="2010-03" db="EMBL/GenBank/DDBJ databases">
        <title>The genome sequence of Ruminococcus sp. 18P13.</title>
        <authorList>
            <consortium name="metaHIT consortium -- http://www.metahit.eu/"/>
            <person name="Pajon A."/>
            <person name="Turner K."/>
            <person name="Parkhill J."/>
            <person name="Bernalier A."/>
        </authorList>
    </citation>
    <scope>NUCLEOTIDE SEQUENCE [LARGE SCALE GENOMIC DNA]</scope>
    <source>
        <strain evidence="9">Type strain: 18P13</strain>
    </source>
</reference>
<dbReference type="EMBL" id="FP929052">
    <property type="protein sequence ID" value="CBL18256.1"/>
    <property type="molecule type" value="Genomic_DNA"/>
</dbReference>
<dbReference type="PANTHER" id="PTHR36838">
    <property type="entry name" value="AUXIN EFFLUX CARRIER FAMILY PROTEIN"/>
    <property type="match status" value="1"/>
</dbReference>
<dbReference type="STRING" id="213810.RUM_22560"/>
<keyword evidence="4" id="KW-1003">Cell membrane</keyword>
<evidence type="ECO:0000256" key="8">
    <source>
        <dbReference type="SAM" id="Phobius"/>
    </source>
</evidence>
<evidence type="ECO:0000256" key="5">
    <source>
        <dbReference type="ARBA" id="ARBA00022692"/>
    </source>
</evidence>
<feature type="transmembrane region" description="Helical" evidence="8">
    <location>
        <begin position="125"/>
        <end position="146"/>
    </location>
</feature>
<keyword evidence="6 8" id="KW-1133">Transmembrane helix</keyword>
<feature type="transmembrane region" description="Helical" evidence="8">
    <location>
        <begin position="158"/>
        <end position="178"/>
    </location>
</feature>
<dbReference type="OrthoDB" id="9798064at2"/>
<dbReference type="Pfam" id="PF03547">
    <property type="entry name" value="Mem_trans"/>
    <property type="match status" value="2"/>
</dbReference>
<feature type="transmembrane region" description="Helical" evidence="8">
    <location>
        <begin position="249"/>
        <end position="270"/>
    </location>
</feature>
<dbReference type="Proteomes" id="UP000007054">
    <property type="component" value="Chromosome"/>
</dbReference>
<evidence type="ECO:0000256" key="6">
    <source>
        <dbReference type="ARBA" id="ARBA00022989"/>
    </source>
</evidence>
<evidence type="ECO:0000313" key="10">
    <source>
        <dbReference type="Proteomes" id="UP000007054"/>
    </source>
</evidence>
<accession>D4LF61</accession>
<feature type="transmembrane region" description="Helical" evidence="8">
    <location>
        <begin position="65"/>
        <end position="87"/>
    </location>
</feature>
<dbReference type="InterPro" id="IPR038770">
    <property type="entry name" value="Na+/solute_symporter_sf"/>
</dbReference>
<dbReference type="GO" id="GO:0005886">
    <property type="term" value="C:plasma membrane"/>
    <property type="evidence" value="ECO:0007669"/>
    <property type="project" value="UniProtKB-SubCell"/>
</dbReference>
<evidence type="ECO:0000256" key="7">
    <source>
        <dbReference type="ARBA" id="ARBA00023136"/>
    </source>
</evidence>
<keyword evidence="7 8" id="KW-0472">Membrane</keyword>
<dbReference type="PATRIC" id="fig|213810.4.peg.2146"/>
<feature type="transmembrane region" description="Helical" evidence="8">
    <location>
        <begin position="221"/>
        <end position="243"/>
    </location>
</feature>
<feature type="transmembrane region" description="Helical" evidence="8">
    <location>
        <begin position="35"/>
        <end position="53"/>
    </location>
</feature>
<feature type="transmembrane region" description="Helical" evidence="8">
    <location>
        <begin position="282"/>
        <end position="304"/>
    </location>
</feature>
<evidence type="ECO:0000256" key="2">
    <source>
        <dbReference type="ARBA" id="ARBA00010145"/>
    </source>
</evidence>
<dbReference type="KEGG" id="rch:RUM_22560"/>
<dbReference type="BioCyc" id="RCHA213810:RUM_RS10970-MONOMER"/>